<protein>
    <submittedName>
        <fullName evidence="2">Uncharacterized protein</fullName>
    </submittedName>
</protein>
<dbReference type="Proteomes" id="UP000240904">
    <property type="component" value="Unassembled WGS sequence"/>
</dbReference>
<sequence length="260" mass="29955">MKMVCKLCRSKTELCNSHAIPDSLFRVIFRANSGKAIELNDTIDKPIGYSQDSWATDQLCERCEQKINQSYEQYSLKALRGAYGGFTRLDDGVLFESLDTLKIRQFIAAIMWRASVSDHTSYKAISLPDKLNEKMRFSLNTLSLISKRTLSIRGFKLVDSVDGGFTREHLRECIISPFTRRYLDSNNKLGNTVCFIFLGFLFEVFLSGYPKDSSYHSEFIGFNKQSYKFKYLEITEIPEVFEVMVQAYSKHKEGHTKIKC</sequence>
<feature type="transmembrane region" description="Helical" evidence="1">
    <location>
        <begin position="189"/>
        <end position="209"/>
    </location>
</feature>
<reference evidence="2 3" key="1">
    <citation type="submission" date="2018-03" db="EMBL/GenBank/DDBJ databases">
        <title>Whole genome sequencing of Histamine producing bacteria.</title>
        <authorList>
            <person name="Butler K."/>
        </authorList>
    </citation>
    <scope>NUCLEOTIDE SEQUENCE [LARGE SCALE GENOMIC DNA]</scope>
    <source>
        <strain evidence="2 3">DSM 16190</strain>
    </source>
</reference>
<evidence type="ECO:0000256" key="1">
    <source>
        <dbReference type="SAM" id="Phobius"/>
    </source>
</evidence>
<gene>
    <name evidence="2" type="ORF">C9I89_22020</name>
</gene>
<dbReference type="RefSeq" id="WP_107285477.1">
    <property type="nucleotide sequence ID" value="NZ_PYMC01000034.1"/>
</dbReference>
<keyword evidence="1" id="KW-0472">Membrane</keyword>
<dbReference type="AlphaFoldDB" id="A0A2T3MPX8"/>
<dbReference type="OrthoDB" id="5518417at2"/>
<organism evidence="2 3">
    <name type="scientific">Photobacterium lipolyticum</name>
    <dbReference type="NCBI Taxonomy" id="266810"/>
    <lineage>
        <taxon>Bacteria</taxon>
        <taxon>Pseudomonadati</taxon>
        <taxon>Pseudomonadota</taxon>
        <taxon>Gammaproteobacteria</taxon>
        <taxon>Vibrionales</taxon>
        <taxon>Vibrionaceae</taxon>
        <taxon>Photobacterium</taxon>
    </lineage>
</organism>
<evidence type="ECO:0000313" key="2">
    <source>
        <dbReference type="EMBL" id="PSV98858.1"/>
    </source>
</evidence>
<keyword evidence="1" id="KW-0812">Transmembrane</keyword>
<accession>A0A2T3MPX8</accession>
<keyword evidence="3" id="KW-1185">Reference proteome</keyword>
<comment type="caution">
    <text evidence="2">The sequence shown here is derived from an EMBL/GenBank/DDBJ whole genome shotgun (WGS) entry which is preliminary data.</text>
</comment>
<keyword evidence="1" id="KW-1133">Transmembrane helix</keyword>
<dbReference type="EMBL" id="PYMC01000034">
    <property type="protein sequence ID" value="PSV98858.1"/>
    <property type="molecule type" value="Genomic_DNA"/>
</dbReference>
<name>A0A2T3MPX8_9GAMM</name>
<proteinExistence type="predicted"/>
<evidence type="ECO:0000313" key="3">
    <source>
        <dbReference type="Proteomes" id="UP000240904"/>
    </source>
</evidence>